<evidence type="ECO:0000256" key="4">
    <source>
        <dbReference type="PIRSR" id="PIRSR601765-1"/>
    </source>
</evidence>
<dbReference type="AlphaFoldDB" id="A0A956NDK0"/>
<proteinExistence type="inferred from homology"/>
<evidence type="ECO:0000313" key="5">
    <source>
        <dbReference type="EMBL" id="MCA9757322.1"/>
    </source>
</evidence>
<evidence type="ECO:0000256" key="3">
    <source>
        <dbReference type="ARBA" id="ARBA00022833"/>
    </source>
</evidence>
<feature type="binding site" evidence="4">
    <location>
        <position position="94"/>
    </location>
    <ligand>
        <name>Zn(2+)</name>
        <dbReference type="ChEBI" id="CHEBI:29105"/>
    </ligand>
</feature>
<feature type="binding site" evidence="4">
    <location>
        <position position="91"/>
    </location>
    <ligand>
        <name>Zn(2+)</name>
        <dbReference type="ChEBI" id="CHEBI:29105"/>
    </ligand>
</feature>
<protein>
    <submittedName>
        <fullName evidence="5">Carbonic anhydrase</fullName>
    </submittedName>
</protein>
<feature type="binding site" evidence="4">
    <location>
        <position position="40"/>
    </location>
    <ligand>
        <name>Zn(2+)</name>
        <dbReference type="ChEBI" id="CHEBI:29105"/>
    </ligand>
</feature>
<comment type="caution">
    <text evidence="5">The sequence shown here is derived from an EMBL/GenBank/DDBJ whole genome shotgun (WGS) entry which is preliminary data.</text>
</comment>
<dbReference type="EMBL" id="JAGQHS010000093">
    <property type="protein sequence ID" value="MCA9757322.1"/>
    <property type="molecule type" value="Genomic_DNA"/>
</dbReference>
<reference evidence="5" key="2">
    <citation type="journal article" date="2021" name="Microbiome">
        <title>Successional dynamics and alternative stable states in a saline activated sludge microbial community over 9 years.</title>
        <authorList>
            <person name="Wang Y."/>
            <person name="Ye J."/>
            <person name="Ju F."/>
            <person name="Liu L."/>
            <person name="Boyd J.A."/>
            <person name="Deng Y."/>
            <person name="Parks D.H."/>
            <person name="Jiang X."/>
            <person name="Yin X."/>
            <person name="Woodcroft B.J."/>
            <person name="Tyson G.W."/>
            <person name="Hugenholtz P."/>
            <person name="Polz M.F."/>
            <person name="Zhang T."/>
        </authorList>
    </citation>
    <scope>NUCLEOTIDE SEQUENCE</scope>
    <source>
        <strain evidence="5">HKST-UBA02</strain>
    </source>
</reference>
<dbReference type="Pfam" id="PF00484">
    <property type="entry name" value="Pro_CA"/>
    <property type="match status" value="1"/>
</dbReference>
<evidence type="ECO:0000256" key="1">
    <source>
        <dbReference type="ARBA" id="ARBA00006217"/>
    </source>
</evidence>
<dbReference type="PANTHER" id="PTHR43175">
    <property type="entry name" value="CARBONIC ANHYDRASE"/>
    <property type="match status" value="1"/>
</dbReference>
<reference evidence="5" key="1">
    <citation type="submission" date="2020-04" db="EMBL/GenBank/DDBJ databases">
        <authorList>
            <person name="Zhang T."/>
        </authorList>
    </citation>
    <scope>NUCLEOTIDE SEQUENCE</scope>
    <source>
        <strain evidence="5">HKST-UBA02</strain>
    </source>
</reference>
<accession>A0A956NDK0</accession>
<organism evidence="5 6">
    <name type="scientific">Eiseniibacteriota bacterium</name>
    <dbReference type="NCBI Taxonomy" id="2212470"/>
    <lineage>
        <taxon>Bacteria</taxon>
        <taxon>Candidatus Eiseniibacteriota</taxon>
    </lineage>
</organism>
<dbReference type="PANTHER" id="PTHR43175:SF3">
    <property type="entry name" value="CARBON DISULFIDE HYDROLASE"/>
    <property type="match status" value="1"/>
</dbReference>
<dbReference type="GO" id="GO:0004089">
    <property type="term" value="F:carbonate dehydratase activity"/>
    <property type="evidence" value="ECO:0007669"/>
    <property type="project" value="InterPro"/>
</dbReference>
<keyword evidence="2 4" id="KW-0479">Metal-binding</keyword>
<dbReference type="InterPro" id="IPR036874">
    <property type="entry name" value="Carbonic_anhydrase_sf"/>
</dbReference>
<comment type="cofactor">
    <cofactor evidence="4">
        <name>Zn(2+)</name>
        <dbReference type="ChEBI" id="CHEBI:29105"/>
    </cofactor>
    <text evidence="4">Binds 1 zinc ion per subunit.</text>
</comment>
<dbReference type="Gene3D" id="3.40.1050.10">
    <property type="entry name" value="Carbonic anhydrase"/>
    <property type="match status" value="1"/>
</dbReference>
<gene>
    <name evidence="5" type="ORF">KDA27_16075</name>
</gene>
<feature type="binding site" evidence="4">
    <location>
        <position position="38"/>
    </location>
    <ligand>
        <name>Zn(2+)</name>
        <dbReference type="ChEBI" id="CHEBI:29105"/>
    </ligand>
</feature>
<sequence length="201" mass="22459">MNSIRDEILSRNAHYAEEFSGASGLDARPRKRIAVLTCKDCRLDPKKFLGLEDGDAHIIRNGGGRASDDAIRSLIVSYKFLGTREWFVIHHTDCGMASLTDEQISLLLEESLEPAERIDGVWVNPKPGGGSSEGRHVRWLTIDIPEGAVYHDVARIRHHPLVPKWIRIHGFIYDVQTGRLIDVPAATEVGMPTVDPDRPHI</sequence>
<dbReference type="CDD" id="cd03379">
    <property type="entry name" value="beta_CA_cladeD"/>
    <property type="match status" value="1"/>
</dbReference>
<name>A0A956NDK0_UNCEI</name>
<dbReference type="GO" id="GO:0008270">
    <property type="term" value="F:zinc ion binding"/>
    <property type="evidence" value="ECO:0007669"/>
    <property type="project" value="InterPro"/>
</dbReference>
<keyword evidence="3 4" id="KW-0862">Zinc</keyword>
<dbReference type="InterPro" id="IPR001765">
    <property type="entry name" value="Carbonic_anhydrase"/>
</dbReference>
<dbReference type="SUPFAM" id="SSF53056">
    <property type="entry name" value="beta-carbonic anhydrase, cab"/>
    <property type="match status" value="1"/>
</dbReference>
<evidence type="ECO:0000313" key="6">
    <source>
        <dbReference type="Proteomes" id="UP000739538"/>
    </source>
</evidence>
<evidence type="ECO:0000256" key="2">
    <source>
        <dbReference type="ARBA" id="ARBA00022723"/>
    </source>
</evidence>
<comment type="similarity">
    <text evidence="1">Belongs to the beta-class carbonic anhydrase family.</text>
</comment>
<dbReference type="Proteomes" id="UP000739538">
    <property type="component" value="Unassembled WGS sequence"/>
</dbReference>
<dbReference type="SMART" id="SM00947">
    <property type="entry name" value="Pro_CA"/>
    <property type="match status" value="1"/>
</dbReference>